<organism evidence="1 2">
    <name type="scientific">Moniliophthora roreri</name>
    <name type="common">Frosty pod rot fungus</name>
    <name type="synonym">Monilia roreri</name>
    <dbReference type="NCBI Taxonomy" id="221103"/>
    <lineage>
        <taxon>Eukaryota</taxon>
        <taxon>Fungi</taxon>
        <taxon>Dikarya</taxon>
        <taxon>Basidiomycota</taxon>
        <taxon>Agaricomycotina</taxon>
        <taxon>Agaricomycetes</taxon>
        <taxon>Agaricomycetidae</taxon>
        <taxon>Agaricales</taxon>
        <taxon>Marasmiineae</taxon>
        <taxon>Marasmiaceae</taxon>
        <taxon>Moniliophthora</taxon>
    </lineage>
</organism>
<dbReference type="AlphaFoldDB" id="A0A0W0FXV5"/>
<proteinExistence type="predicted"/>
<dbReference type="EMBL" id="LATX01001513">
    <property type="protein sequence ID" value="KTB41121.1"/>
    <property type="molecule type" value="Genomic_DNA"/>
</dbReference>
<evidence type="ECO:0000313" key="1">
    <source>
        <dbReference type="EMBL" id="KTB41121.1"/>
    </source>
</evidence>
<protein>
    <submittedName>
        <fullName evidence="1">Uncharacterized protein</fullName>
    </submittedName>
</protein>
<comment type="caution">
    <text evidence="1">The sequence shown here is derived from an EMBL/GenBank/DDBJ whole genome shotgun (WGS) entry which is preliminary data.</text>
</comment>
<dbReference type="Proteomes" id="UP000054988">
    <property type="component" value="Unassembled WGS sequence"/>
</dbReference>
<sequence length="30" mass="3356">MTAWTATPAKCPSEHKPLQHKFSCGKEDII</sequence>
<reference evidence="1 2" key="1">
    <citation type="submission" date="2015-12" db="EMBL/GenBank/DDBJ databases">
        <title>Draft genome sequence of Moniliophthora roreri, the causal agent of frosty pod rot of cacao.</title>
        <authorList>
            <person name="Aime M.C."/>
            <person name="Diaz-Valderrama J.R."/>
            <person name="Kijpornyongpan T."/>
            <person name="Phillips-Mora W."/>
        </authorList>
    </citation>
    <scope>NUCLEOTIDE SEQUENCE [LARGE SCALE GENOMIC DNA]</scope>
    <source>
        <strain evidence="1 2">MCA 2952</strain>
    </source>
</reference>
<name>A0A0W0FXV5_MONRR</name>
<accession>A0A0W0FXV5</accession>
<gene>
    <name evidence="1" type="ORF">WG66_6303</name>
</gene>
<evidence type="ECO:0000313" key="2">
    <source>
        <dbReference type="Proteomes" id="UP000054988"/>
    </source>
</evidence>